<sequence length="496" mass="55098">MQLIARNGSEYIRAYLETAESWTRVQGLSKSGKLLMCCCDHPAKATRSPRGLRHFAHMPGSACSVGSQESEAHLRLKIEALTVAHELGFDAIAEYDRGTIRPDVEVVQRGTKKNVAIEIQLSRQTGYTTNERTSARAAQNLDTVWFFGNKRDFDDAPKDQRHVYPVRLPSGDIEFQIDVLRKKLSAFLRGVIVFDDLSNLAKVPFTVIGYDFPCGGCGRDWYRTSYAGLYPNRIRGDLHPVAVPLASLGDPAEALKTLAERTGKATGRVAPGGMGLLCPHCGTAPEAEFITPEVALRAPARNISGHRDMRRFSGLKPGWWWRRNPVADEHWSDAEWAAVIEQGINAIKTERQRIAREKRLAEERRRMEAERAEAIRSATAAELSLLTEMLDPHLGAPGTQAWLDRANDILGEKTPRAVVQQHVWASHSLPPVAHSAATALAIRMLDGSERLTEEQCGLPKKNLKQLRKSRRQTTASPASSSSLKRAWEGLCRLMFG</sequence>
<accession>A0A6L3B2B8</accession>
<feature type="domain" description="Competence protein CoiA nuclease-like" evidence="3">
    <location>
        <begin position="69"/>
        <end position="151"/>
    </location>
</feature>
<name>A0A6L3B2B8_AZOBR</name>
<dbReference type="InterPro" id="IPR010330">
    <property type="entry name" value="CoiA_nuc"/>
</dbReference>
<reference evidence="4 5" key="1">
    <citation type="submission" date="2018-07" db="EMBL/GenBank/DDBJ databases">
        <title>Genome sequence of Roseomonas fauriae ATCC 49958.</title>
        <authorList>
            <person name="Sant'Anna F.H."/>
            <person name="Baldani J.I."/>
            <person name="Zilli J.E."/>
            <person name="Reis V.M."/>
            <person name="Hartmann A."/>
            <person name="Cruz L."/>
            <person name="de Souza E.M."/>
            <person name="de Oliveira Pedrosa F."/>
            <person name="Passaglia L.M.P."/>
        </authorList>
    </citation>
    <scope>NUCLEOTIDE SEQUENCE [LARGE SCALE GENOMIC DNA]</scope>
    <source>
        <strain evidence="4 5">ATCC 49958</strain>
    </source>
</reference>
<dbReference type="EMBL" id="QOKV01000005">
    <property type="protein sequence ID" value="KAA0686219.1"/>
    <property type="molecule type" value="Genomic_DNA"/>
</dbReference>
<dbReference type="Pfam" id="PF06054">
    <property type="entry name" value="CoiA_nuc"/>
    <property type="match status" value="1"/>
</dbReference>
<comment type="caution">
    <text evidence="4">The sequence shown here is derived from an EMBL/GenBank/DDBJ whole genome shotgun (WGS) entry which is preliminary data.</text>
</comment>
<gene>
    <name evidence="4" type="ORF">DS837_11015</name>
</gene>
<evidence type="ECO:0000256" key="1">
    <source>
        <dbReference type="SAM" id="Coils"/>
    </source>
</evidence>
<keyword evidence="1" id="KW-0175">Coiled coil</keyword>
<organism evidence="4 5">
    <name type="scientific">Azospirillum brasilense</name>
    <dbReference type="NCBI Taxonomy" id="192"/>
    <lineage>
        <taxon>Bacteria</taxon>
        <taxon>Pseudomonadati</taxon>
        <taxon>Pseudomonadota</taxon>
        <taxon>Alphaproteobacteria</taxon>
        <taxon>Rhodospirillales</taxon>
        <taxon>Azospirillaceae</taxon>
        <taxon>Azospirillum</taxon>
    </lineage>
</organism>
<evidence type="ECO:0000256" key="2">
    <source>
        <dbReference type="SAM" id="MobiDB-lite"/>
    </source>
</evidence>
<dbReference type="Proteomes" id="UP000476837">
    <property type="component" value="Unassembled WGS sequence"/>
</dbReference>
<evidence type="ECO:0000313" key="5">
    <source>
        <dbReference type="Proteomes" id="UP000476837"/>
    </source>
</evidence>
<dbReference type="AlphaFoldDB" id="A0A6L3B2B8"/>
<proteinExistence type="predicted"/>
<feature type="coiled-coil region" evidence="1">
    <location>
        <begin position="344"/>
        <end position="377"/>
    </location>
</feature>
<evidence type="ECO:0000313" key="4">
    <source>
        <dbReference type="EMBL" id="KAA0686219.1"/>
    </source>
</evidence>
<evidence type="ECO:0000259" key="3">
    <source>
        <dbReference type="Pfam" id="PF06054"/>
    </source>
</evidence>
<protein>
    <recommendedName>
        <fullName evidence="3">Competence protein CoiA nuclease-like domain-containing protein</fullName>
    </recommendedName>
</protein>
<feature type="region of interest" description="Disordered" evidence="2">
    <location>
        <begin position="461"/>
        <end position="480"/>
    </location>
</feature>
<feature type="compositionally biased region" description="Basic residues" evidence="2">
    <location>
        <begin position="461"/>
        <end position="471"/>
    </location>
</feature>